<dbReference type="GO" id="GO:0005929">
    <property type="term" value="C:cilium"/>
    <property type="evidence" value="ECO:0007669"/>
    <property type="project" value="UniProtKB-SubCell"/>
</dbReference>
<feature type="region of interest" description="Disordered" evidence="11">
    <location>
        <begin position="833"/>
        <end position="890"/>
    </location>
</feature>
<feature type="domain" description="PDZ" evidence="14">
    <location>
        <begin position="963"/>
        <end position="1035"/>
    </location>
</feature>
<dbReference type="InterPro" id="IPR051844">
    <property type="entry name" value="USH2_Complex_Protein"/>
</dbReference>
<feature type="signal peptide" evidence="13">
    <location>
        <begin position="1"/>
        <end position="24"/>
    </location>
</feature>
<proteinExistence type="predicted"/>
<protein>
    <recommendedName>
        <fullName evidence="10">PDZ domain-containing protein 7</fullName>
    </recommendedName>
</protein>
<comment type="subunit">
    <text evidence="9">Homodimerizes (via PDZ2 domain). Component of USH2 complex, composed of ADGRV1, PDZD7, USH2A and WHRN. Interacts (via PDZ domains) with WHRN; the interaction is direct. Interacts with USH1G. Interacts with ADGRV1 (via the cytoplasmic region). Interacts with USH2A (via the cytoplasmic region). Interacts with MYO7A (via MyTH4-FERM domains).</text>
</comment>
<evidence type="ECO:0000256" key="6">
    <source>
        <dbReference type="ARBA" id="ARBA00023242"/>
    </source>
</evidence>
<feature type="region of interest" description="Disordered" evidence="11">
    <location>
        <begin position="599"/>
        <end position="648"/>
    </location>
</feature>
<keyword evidence="15" id="KW-1185">Reference proteome</keyword>
<keyword evidence="5" id="KW-0969">Cilium</keyword>
<evidence type="ECO:0000256" key="2">
    <source>
        <dbReference type="ARBA" id="ARBA00004138"/>
    </source>
</evidence>
<organism evidence="15 16">
    <name type="scientific">Thamnophis sirtalis</name>
    <dbReference type="NCBI Taxonomy" id="35019"/>
    <lineage>
        <taxon>Eukaryota</taxon>
        <taxon>Metazoa</taxon>
        <taxon>Chordata</taxon>
        <taxon>Craniata</taxon>
        <taxon>Vertebrata</taxon>
        <taxon>Euteleostomi</taxon>
        <taxon>Lepidosauria</taxon>
        <taxon>Squamata</taxon>
        <taxon>Bifurcata</taxon>
        <taxon>Unidentata</taxon>
        <taxon>Episquamata</taxon>
        <taxon>Toxicofera</taxon>
        <taxon>Serpentes</taxon>
        <taxon>Colubroidea</taxon>
        <taxon>Colubridae</taxon>
        <taxon>Natricinae</taxon>
        <taxon>Thamnophis</taxon>
    </lineage>
</organism>
<comment type="subcellular location">
    <subcellularLocation>
        <location evidence="2">Cell projection</location>
        <location evidence="2">Cilium</location>
    </subcellularLocation>
    <subcellularLocation>
        <location evidence="3">Cell projection</location>
        <location evidence="3">Stereocilium</location>
    </subcellularLocation>
    <subcellularLocation>
        <location evidence="1">Nucleus</location>
    </subcellularLocation>
</comment>
<evidence type="ECO:0000256" key="11">
    <source>
        <dbReference type="SAM" id="MobiDB-lite"/>
    </source>
</evidence>
<dbReference type="FunFam" id="2.30.42.10:FF:000171">
    <property type="entry name" value="PDZ domain containing 7"/>
    <property type="match status" value="1"/>
</dbReference>
<dbReference type="CDD" id="cd10834">
    <property type="entry name" value="PDZ2_PDZD7-like"/>
    <property type="match status" value="1"/>
</dbReference>
<evidence type="ECO:0000256" key="5">
    <source>
        <dbReference type="ARBA" id="ARBA00023069"/>
    </source>
</evidence>
<dbReference type="SMART" id="SM00228">
    <property type="entry name" value="PDZ"/>
    <property type="match status" value="3"/>
</dbReference>
<evidence type="ECO:0000256" key="3">
    <source>
        <dbReference type="ARBA" id="ARBA00004645"/>
    </source>
</evidence>
<name>A0A6I9XIW2_9SAUR</name>
<feature type="region of interest" description="Disordered" evidence="11">
    <location>
        <begin position="416"/>
        <end position="435"/>
    </location>
</feature>
<gene>
    <name evidence="16" type="primary">PDZD7</name>
</gene>
<feature type="chain" id="PRO_5026972883" description="PDZ domain-containing protein 7" evidence="13">
    <location>
        <begin position="25"/>
        <end position="1055"/>
    </location>
</feature>
<feature type="compositionally biased region" description="Basic and acidic residues" evidence="11">
    <location>
        <begin position="639"/>
        <end position="648"/>
    </location>
</feature>
<keyword evidence="12" id="KW-0472">Membrane</keyword>
<dbReference type="PROSITE" id="PS50106">
    <property type="entry name" value="PDZ"/>
    <property type="match status" value="3"/>
</dbReference>
<keyword evidence="12" id="KW-0812">Transmembrane</keyword>
<dbReference type="AlphaFoldDB" id="A0A6I9XIW2"/>
<accession>A0A6I9XIW2</accession>
<evidence type="ECO:0000256" key="7">
    <source>
        <dbReference type="ARBA" id="ARBA00023273"/>
    </source>
</evidence>
<evidence type="ECO:0000313" key="16">
    <source>
        <dbReference type="RefSeq" id="XP_013913862.1"/>
    </source>
</evidence>
<dbReference type="GO" id="GO:0005634">
    <property type="term" value="C:nucleus"/>
    <property type="evidence" value="ECO:0007669"/>
    <property type="project" value="UniProtKB-SubCell"/>
</dbReference>
<feature type="transmembrane region" description="Helical" evidence="12">
    <location>
        <begin position="81"/>
        <end position="104"/>
    </location>
</feature>
<dbReference type="GeneID" id="106542575"/>
<dbReference type="GO" id="GO:0005886">
    <property type="term" value="C:plasma membrane"/>
    <property type="evidence" value="ECO:0007669"/>
    <property type="project" value="TreeGrafter"/>
</dbReference>
<evidence type="ECO:0000256" key="1">
    <source>
        <dbReference type="ARBA" id="ARBA00004123"/>
    </source>
</evidence>
<feature type="compositionally biased region" description="Basic and acidic residues" evidence="11">
    <location>
        <begin position="869"/>
        <end position="881"/>
    </location>
</feature>
<keyword evidence="12" id="KW-1133">Transmembrane helix</keyword>
<evidence type="ECO:0000256" key="4">
    <source>
        <dbReference type="ARBA" id="ARBA00022737"/>
    </source>
</evidence>
<dbReference type="CDD" id="cd06751">
    <property type="entry name" value="PDZ3_PDZD7-like"/>
    <property type="match status" value="1"/>
</dbReference>
<keyword evidence="6" id="KW-0539">Nucleus</keyword>
<sequence>MASTATFSSLLSLLYLALLTFVGSAVLLAEMHHQSFPSLTVHAFLALLMNSSCLWMLWFGWHSINNKKLKMHQDPQAGVTWLKGSLSLFALATLVLDCLFMGYYHELQHCIPVLITVFPVMQAVFSITQDSSSDISTANLLLLSKQNRLMNGNNPNFHPSSPMGRVILINTPLEANSDESDIINAITVEKSKEGKLGFSVRGGSEHGLGIFVSKVEEGSSAEQAGLCVGDKITEVNSVSLENITMGSAIKVLTGNNRLRMVVRRMGKVPGIKFSKEKTTWVDVVNRRLIVERSGSSPSDTSSEIGRRHIIHLYTTSDDYCLGFNIRGGKEYGLGIYVSKVDPGGLAEQHGIKVGDQVLAANGIKFDNISHSRAVEVLKGQTHIMLTIKETGRFPAYKEMVAEYCWLNRLTNGQLQQLSQTSESSSSMSSYSSGTPLSSMNGLSMAPVSSSVESCMVDVGISTELPIQSHLSQRAETAMQTEPLPDGAFFSSSLTSETQRIVQPMKILKDTAIRTESLKESFHLRKHQPFVSKEITEPSPKMALLLALSHPRQPIKRSQSYLTICEEKHQRKKGKLVPSEKKVTLQRSKTLMNLFFKSTRLGRPSSTTGSLESQRKSKLPAQSEGEKEKGRSFMSLSSKGSDKHSGSEPSKIIDSHLLLIEVMARKLLMEDEVAAVLRHCSRYIREGGVEDLVRPLLAILDRPEKLLLLRDIRNVIASTDLGRFDSMVVPLEMEAYDALKSRTGEEVLRSPALRPAQHEIPPKRHLITPVPDFRGSFLLKPVMANKANGEEEHKDELKDAMERLQLSPKHGQTQPQSYTPLADVPVDSYIPNTVSSSVASGKEPHWSLTKRTKSSTSSLHTVSSQVQSLEHGDGQPGRERPPSSKSSHRQAVAWGPHGEILPASDTLYSVINRPRRARPLLSQLFKETSATSKVKQAEMGDEIPENLLQNGPSDKEEEEYQLVTVSLSKNKQSLGISISGGIESRLQPMVKIEKIFPGGAASLSEELEAGYELVAIEGESLQNVTHQRAVEIIRQAYRNKAKEPMEIVVKVPKKLK</sequence>
<evidence type="ECO:0000313" key="15">
    <source>
        <dbReference type="Proteomes" id="UP000504617"/>
    </source>
</evidence>
<evidence type="ECO:0000256" key="12">
    <source>
        <dbReference type="SAM" id="Phobius"/>
    </source>
</evidence>
<dbReference type="GO" id="GO:0007605">
    <property type="term" value="P:sensory perception of sound"/>
    <property type="evidence" value="ECO:0007669"/>
    <property type="project" value="TreeGrafter"/>
</dbReference>
<feature type="domain" description="PDZ" evidence="14">
    <location>
        <begin position="185"/>
        <end position="252"/>
    </location>
</feature>
<dbReference type="CTD" id="79955"/>
<dbReference type="Pfam" id="PF00595">
    <property type="entry name" value="PDZ"/>
    <property type="match status" value="3"/>
</dbReference>
<comment type="function">
    <text evidence="8">In cochlear developing hair cells, essential in organizing the USH2 complex at stereocilia ankle links. Blocks inhibition of adenylate cyclase activity mediated by ADGRV1.</text>
</comment>
<keyword evidence="13" id="KW-0732">Signal</keyword>
<evidence type="ECO:0000259" key="14">
    <source>
        <dbReference type="PROSITE" id="PS50106"/>
    </source>
</evidence>
<feature type="compositionally biased region" description="Low complexity" evidence="11">
    <location>
        <begin position="853"/>
        <end position="868"/>
    </location>
</feature>
<dbReference type="InterPro" id="IPR036034">
    <property type="entry name" value="PDZ_sf"/>
</dbReference>
<feature type="domain" description="PDZ" evidence="14">
    <location>
        <begin position="309"/>
        <end position="378"/>
    </location>
</feature>
<dbReference type="RefSeq" id="XP_013913862.1">
    <property type="nucleotide sequence ID" value="XM_014058387.1"/>
</dbReference>
<dbReference type="Proteomes" id="UP000504617">
    <property type="component" value="Unplaced"/>
</dbReference>
<dbReference type="InterPro" id="IPR042786">
    <property type="entry name" value="PDZD7_HN-like"/>
</dbReference>
<dbReference type="InterPro" id="IPR001478">
    <property type="entry name" value="PDZ"/>
</dbReference>
<reference evidence="16" key="1">
    <citation type="submission" date="2025-08" db="UniProtKB">
        <authorList>
            <consortium name="RefSeq"/>
        </authorList>
    </citation>
    <scope>IDENTIFICATION</scope>
    <source>
        <tissue evidence="16">Skeletal muscle</tissue>
    </source>
</reference>
<dbReference type="GO" id="GO:0002142">
    <property type="term" value="C:stereocilia ankle link complex"/>
    <property type="evidence" value="ECO:0007669"/>
    <property type="project" value="TreeGrafter"/>
</dbReference>
<dbReference type="CDD" id="cd07358">
    <property type="entry name" value="HN_PDZD7_like"/>
    <property type="match status" value="1"/>
</dbReference>
<dbReference type="FunFam" id="1.20.1160.20:FF:000007">
    <property type="entry name" value="PDZ domain containing 7"/>
    <property type="match status" value="1"/>
</dbReference>
<evidence type="ECO:0000256" key="10">
    <source>
        <dbReference type="ARBA" id="ARBA00072728"/>
    </source>
</evidence>
<evidence type="ECO:0000256" key="13">
    <source>
        <dbReference type="SAM" id="SignalP"/>
    </source>
</evidence>
<dbReference type="SUPFAM" id="SSF50156">
    <property type="entry name" value="PDZ domain-like"/>
    <property type="match status" value="3"/>
</dbReference>
<evidence type="ECO:0000256" key="8">
    <source>
        <dbReference type="ARBA" id="ARBA00053229"/>
    </source>
</evidence>
<dbReference type="FunFam" id="2.30.42.10:FF:000092">
    <property type="entry name" value="PDZ domain containing 7"/>
    <property type="match status" value="1"/>
</dbReference>
<dbReference type="GO" id="GO:0032426">
    <property type="term" value="C:stereocilium tip"/>
    <property type="evidence" value="ECO:0007669"/>
    <property type="project" value="TreeGrafter"/>
</dbReference>
<feature type="transmembrane region" description="Helical" evidence="12">
    <location>
        <begin position="39"/>
        <end position="61"/>
    </location>
</feature>
<dbReference type="CDD" id="cd10833">
    <property type="entry name" value="PDZ1_PDZD7-like"/>
    <property type="match status" value="1"/>
</dbReference>
<dbReference type="OrthoDB" id="10029564at2759"/>
<dbReference type="GO" id="GO:0060088">
    <property type="term" value="P:auditory receptor cell stereocilium organization"/>
    <property type="evidence" value="ECO:0007669"/>
    <property type="project" value="TreeGrafter"/>
</dbReference>
<keyword evidence="7" id="KW-0966">Cell projection</keyword>
<keyword evidence="4" id="KW-0677">Repeat</keyword>
<dbReference type="PANTHER" id="PTHR23116">
    <property type="entry name" value="PDZ DOMAIN CONTAINING WHIRLIN AND HARMONIN-RELATED"/>
    <property type="match status" value="1"/>
</dbReference>
<dbReference type="FunFam" id="2.30.42.10:FF:000090">
    <property type="entry name" value="PDZ domain containing 7"/>
    <property type="match status" value="1"/>
</dbReference>
<dbReference type="Gene3D" id="2.30.42.10">
    <property type="match status" value="3"/>
</dbReference>
<dbReference type="PANTHER" id="PTHR23116:SF29">
    <property type="entry name" value="PDZ DOMAIN-CONTAINING PROTEIN 7"/>
    <property type="match status" value="1"/>
</dbReference>
<evidence type="ECO:0000256" key="9">
    <source>
        <dbReference type="ARBA" id="ARBA00064533"/>
    </source>
</evidence>
<dbReference type="Gene3D" id="1.20.1160.20">
    <property type="match status" value="1"/>
</dbReference>
<dbReference type="KEGG" id="tsr:106542575"/>